<feature type="transmembrane region" description="Helical" evidence="15">
    <location>
        <begin position="409"/>
        <end position="433"/>
    </location>
</feature>
<evidence type="ECO:0000256" key="10">
    <source>
        <dbReference type="ARBA" id="ARBA00040508"/>
    </source>
</evidence>
<feature type="transmembrane region" description="Helical" evidence="15">
    <location>
        <begin position="377"/>
        <end position="397"/>
    </location>
</feature>
<evidence type="ECO:0000256" key="8">
    <source>
        <dbReference type="ARBA" id="ARBA00023136"/>
    </source>
</evidence>
<evidence type="ECO:0000256" key="1">
    <source>
        <dbReference type="ARBA" id="ARBA00004236"/>
    </source>
</evidence>
<evidence type="ECO:0000256" key="2">
    <source>
        <dbReference type="ARBA" id="ARBA00004698"/>
    </source>
</evidence>
<dbReference type="RefSeq" id="WP_324765663.1">
    <property type="nucleotide sequence ID" value="NZ_BAAATS010000022.1"/>
</dbReference>
<feature type="transmembrane region" description="Helical" evidence="15">
    <location>
        <begin position="12"/>
        <end position="36"/>
    </location>
</feature>
<evidence type="ECO:0000256" key="7">
    <source>
        <dbReference type="ARBA" id="ARBA00022679"/>
    </source>
</evidence>
<keyword evidence="6" id="KW-0328">Glycosyltransferase</keyword>
<dbReference type="CDD" id="cd06423">
    <property type="entry name" value="CESA_like"/>
    <property type="match status" value="1"/>
</dbReference>
<evidence type="ECO:0000313" key="17">
    <source>
        <dbReference type="EMBL" id="MEB3958679.1"/>
    </source>
</evidence>
<dbReference type="Gene3D" id="3.90.550.10">
    <property type="entry name" value="Spore Coat Polysaccharide Biosynthesis Protein SpsA, Chain A"/>
    <property type="match status" value="1"/>
</dbReference>
<keyword evidence="15" id="KW-1133">Transmembrane helix</keyword>
<keyword evidence="18" id="KW-1185">Reference proteome</keyword>
<evidence type="ECO:0000256" key="15">
    <source>
        <dbReference type="SAM" id="Phobius"/>
    </source>
</evidence>
<comment type="pathway">
    <text evidence="2">Glycan biosynthesis; hyaluronan biosynthesis.</text>
</comment>
<organism evidence="17 18">
    <name type="scientific">Streptomyces kunmingensis</name>
    <dbReference type="NCBI Taxonomy" id="68225"/>
    <lineage>
        <taxon>Bacteria</taxon>
        <taxon>Bacillati</taxon>
        <taxon>Actinomycetota</taxon>
        <taxon>Actinomycetes</taxon>
        <taxon>Kitasatosporales</taxon>
        <taxon>Streptomycetaceae</taxon>
        <taxon>Streptomyces</taxon>
    </lineage>
</organism>
<evidence type="ECO:0000256" key="6">
    <source>
        <dbReference type="ARBA" id="ARBA00022676"/>
    </source>
</evidence>
<evidence type="ECO:0000256" key="4">
    <source>
        <dbReference type="ARBA" id="ARBA00012207"/>
    </source>
</evidence>
<dbReference type="EMBL" id="JAOZYB010000001">
    <property type="protein sequence ID" value="MEB3958679.1"/>
    <property type="molecule type" value="Genomic_DNA"/>
</dbReference>
<evidence type="ECO:0000256" key="13">
    <source>
        <dbReference type="ARBA" id="ARBA00047709"/>
    </source>
</evidence>
<dbReference type="InterPro" id="IPR001173">
    <property type="entry name" value="Glyco_trans_2-like"/>
</dbReference>
<dbReference type="Pfam" id="PF00535">
    <property type="entry name" value="Glycos_transf_2"/>
    <property type="match status" value="1"/>
</dbReference>
<evidence type="ECO:0000256" key="3">
    <source>
        <dbReference type="ARBA" id="ARBA00006782"/>
    </source>
</evidence>
<sequence>MAPLPRAWHASSFGLVLLGAVPLTVFLTWGVAHVYSTIAALAGGGRDAVVPWLVSFMLLWWVPLSWLERPRTVSPDAQAELDRLKVTVQIPVYNEDAAALRSCLHSLLVQTRAVDRIRVVDDGSVHQDGSPMTYDDVRAELFERAAARGVEVTWDRTPNRGKRHAQMRVLATDDADVFVTLDSDSVLDPEAIAEGLKPFADAEVSSVAGQVVVLNHDANTLTRMINLLYLPFTRGLRSAQSVLGRVTINSGTLAFYRAHIVREAAGAYEHETFRGRPMQMNDDSMLTFYGLLAGDTVHQPSSLVFTLAPERWSHYLRQQMRWMRGTTVRHLWWLRYMPLNGIVFWTTVAEYVHIALGIAIPGVILADPHLRAHTGTLVLAGVVIGTAMSYLMALRLFTVHRTDMRLRQALLLFTLAPLTSLWRVLVLRPLYFYAMATCHRVSRWGTREGVEVTRTARRQPA</sequence>
<keyword evidence="7" id="KW-0808">Transferase</keyword>
<dbReference type="PANTHER" id="PTHR22913:SF12">
    <property type="entry name" value="MANNURONAN SYNTHASE"/>
    <property type="match status" value="1"/>
</dbReference>
<feature type="transmembrane region" description="Helical" evidence="15">
    <location>
        <begin position="48"/>
        <end position="67"/>
    </location>
</feature>
<dbReference type="EC" id="2.4.1.212" evidence="4"/>
<dbReference type="PANTHER" id="PTHR22913">
    <property type="entry name" value="HYALURONAN SYNTHASE"/>
    <property type="match status" value="1"/>
</dbReference>
<evidence type="ECO:0000256" key="12">
    <source>
        <dbReference type="ARBA" id="ARBA00043237"/>
    </source>
</evidence>
<feature type="transmembrane region" description="Helical" evidence="15">
    <location>
        <begin position="342"/>
        <end position="365"/>
    </location>
</feature>
<evidence type="ECO:0000256" key="14">
    <source>
        <dbReference type="ARBA" id="ARBA00048168"/>
    </source>
</evidence>
<reference evidence="17 18" key="1">
    <citation type="submission" date="2022-10" db="EMBL/GenBank/DDBJ databases">
        <authorList>
            <person name="Xie J."/>
            <person name="Shen N."/>
        </authorList>
    </citation>
    <scope>NUCLEOTIDE SEQUENCE [LARGE SCALE GENOMIC DNA]</scope>
    <source>
        <strain evidence="17 18">DSM 41681</strain>
    </source>
</reference>
<dbReference type="Proteomes" id="UP001352223">
    <property type="component" value="Unassembled WGS sequence"/>
</dbReference>
<comment type="function">
    <text evidence="9">Glycosaminoglycan synthesis. The hyaluronic acid capsule is involved in the pathogenicity of group A Streptococci; it may be the major virulence determinant.</text>
</comment>
<dbReference type="SUPFAM" id="SSF53448">
    <property type="entry name" value="Nucleotide-diphospho-sugar transferases"/>
    <property type="match status" value="1"/>
</dbReference>
<comment type="subcellular location">
    <subcellularLocation>
        <location evidence="1">Cell membrane</location>
    </subcellularLocation>
</comment>
<evidence type="ECO:0000256" key="9">
    <source>
        <dbReference type="ARBA" id="ARBA00037408"/>
    </source>
</evidence>
<comment type="similarity">
    <text evidence="3">Belongs to the NodC/HAS family.</text>
</comment>
<evidence type="ECO:0000313" key="18">
    <source>
        <dbReference type="Proteomes" id="UP001352223"/>
    </source>
</evidence>
<evidence type="ECO:0000259" key="16">
    <source>
        <dbReference type="Pfam" id="PF00535"/>
    </source>
</evidence>
<gene>
    <name evidence="17" type="ORF">OKJ48_00155</name>
</gene>
<evidence type="ECO:0000256" key="11">
    <source>
        <dbReference type="ARBA" id="ARBA00042148"/>
    </source>
</evidence>
<feature type="domain" description="Glycosyltransferase 2-like" evidence="16">
    <location>
        <begin position="88"/>
        <end position="262"/>
    </location>
</feature>
<evidence type="ECO:0000256" key="5">
    <source>
        <dbReference type="ARBA" id="ARBA00022475"/>
    </source>
</evidence>
<comment type="catalytic activity">
    <reaction evidence="13">
        <text>[hyaluronan](n) + UDP-N-acetyl-alpha-D-glucosamine = N-acetyl-beta-D-glucosaminyl-(1-&gt;4)-[hyaluronan](n) + UDP + H(+)</text>
        <dbReference type="Rhea" id="RHEA:20465"/>
        <dbReference type="Rhea" id="RHEA-COMP:12583"/>
        <dbReference type="Rhea" id="RHEA-COMP:12585"/>
        <dbReference type="ChEBI" id="CHEBI:15378"/>
        <dbReference type="ChEBI" id="CHEBI:57705"/>
        <dbReference type="ChEBI" id="CHEBI:58223"/>
        <dbReference type="ChEBI" id="CHEBI:132153"/>
        <dbReference type="ChEBI" id="CHEBI:132154"/>
        <dbReference type="EC" id="2.4.1.212"/>
    </reaction>
</comment>
<keyword evidence="8 15" id="KW-0472">Membrane</keyword>
<accession>A0ABU6C1T6</accession>
<comment type="catalytic activity">
    <reaction evidence="14">
        <text>N-acetyl-beta-D-glucosaminyl-(1-&gt;4)-[hyaluronan](n) + UDP-alpha-D-glucuronate = [hyaluronan](n+1) + UDP + H(+)</text>
        <dbReference type="Rhea" id="RHEA:12528"/>
        <dbReference type="Rhea" id="RHEA-COMP:12585"/>
        <dbReference type="Rhea" id="RHEA-COMP:12587"/>
        <dbReference type="ChEBI" id="CHEBI:15378"/>
        <dbReference type="ChEBI" id="CHEBI:58052"/>
        <dbReference type="ChEBI" id="CHEBI:58223"/>
        <dbReference type="ChEBI" id="CHEBI:132153"/>
        <dbReference type="ChEBI" id="CHEBI:132154"/>
        <dbReference type="EC" id="2.4.1.212"/>
    </reaction>
</comment>
<protein>
    <recommendedName>
        <fullName evidence="10">Hyaluronan synthase</fullName>
        <ecNumber evidence="4">2.4.1.212</ecNumber>
    </recommendedName>
    <alternativeName>
        <fullName evidence="12">Hyaluronate synthase</fullName>
    </alternativeName>
    <alternativeName>
        <fullName evidence="11">Hyaluronic acid synthase</fullName>
    </alternativeName>
</protein>
<keyword evidence="15" id="KW-0812">Transmembrane</keyword>
<keyword evidence="5" id="KW-1003">Cell membrane</keyword>
<proteinExistence type="inferred from homology"/>
<comment type="caution">
    <text evidence="17">The sequence shown here is derived from an EMBL/GenBank/DDBJ whole genome shotgun (WGS) entry which is preliminary data.</text>
</comment>
<dbReference type="InterPro" id="IPR029044">
    <property type="entry name" value="Nucleotide-diphossugar_trans"/>
</dbReference>
<name>A0ABU6C1T6_9ACTN</name>